<evidence type="ECO:0000256" key="1">
    <source>
        <dbReference type="SAM" id="MobiDB-lite"/>
    </source>
</evidence>
<evidence type="ECO:0000313" key="3">
    <source>
        <dbReference type="Proteomes" id="UP000789739"/>
    </source>
</evidence>
<dbReference type="AlphaFoldDB" id="A0A9N9H9S1"/>
<protein>
    <submittedName>
        <fullName evidence="2">2720_t:CDS:1</fullName>
    </submittedName>
</protein>
<name>A0A9N9H9S1_9GLOM</name>
<organism evidence="2 3">
    <name type="scientific">Paraglomus brasilianum</name>
    <dbReference type="NCBI Taxonomy" id="144538"/>
    <lineage>
        <taxon>Eukaryota</taxon>
        <taxon>Fungi</taxon>
        <taxon>Fungi incertae sedis</taxon>
        <taxon>Mucoromycota</taxon>
        <taxon>Glomeromycotina</taxon>
        <taxon>Glomeromycetes</taxon>
        <taxon>Paraglomerales</taxon>
        <taxon>Paraglomeraceae</taxon>
        <taxon>Paraglomus</taxon>
    </lineage>
</organism>
<dbReference type="EMBL" id="CAJVPI010004792">
    <property type="protein sequence ID" value="CAG8670070.1"/>
    <property type="molecule type" value="Genomic_DNA"/>
</dbReference>
<feature type="non-terminal residue" evidence="2">
    <location>
        <position position="1"/>
    </location>
</feature>
<sequence>AKETENDQYRNVPLSRSSSSSSTSHINNSLSDLQLFPETGNFTLESNVDLTSSEIADESNIQIEDNPDALLYELNEVYNVISRQFGQATAFNEPVNYTFEIELDAELMDIASSIPQLADDRKAIKDKFRELFKFLIWPIESASGYYWEIHNIYLCTRHKQLTHSTKMYLGCTMQEDRAWQRPEDQPVKRRSETRAPIQRYDCAG</sequence>
<proteinExistence type="predicted"/>
<dbReference type="Proteomes" id="UP000789739">
    <property type="component" value="Unassembled WGS sequence"/>
</dbReference>
<dbReference type="OrthoDB" id="2446324at2759"/>
<feature type="non-terminal residue" evidence="2">
    <location>
        <position position="204"/>
    </location>
</feature>
<comment type="caution">
    <text evidence="2">The sequence shown here is derived from an EMBL/GenBank/DDBJ whole genome shotgun (WGS) entry which is preliminary data.</text>
</comment>
<evidence type="ECO:0000313" key="2">
    <source>
        <dbReference type="EMBL" id="CAG8670070.1"/>
    </source>
</evidence>
<keyword evidence="3" id="KW-1185">Reference proteome</keyword>
<reference evidence="2" key="1">
    <citation type="submission" date="2021-06" db="EMBL/GenBank/DDBJ databases">
        <authorList>
            <person name="Kallberg Y."/>
            <person name="Tangrot J."/>
            <person name="Rosling A."/>
        </authorList>
    </citation>
    <scope>NUCLEOTIDE SEQUENCE</scope>
    <source>
        <strain evidence="2">BR232B</strain>
    </source>
</reference>
<accession>A0A9N9H9S1</accession>
<feature type="compositionally biased region" description="Low complexity" evidence="1">
    <location>
        <begin position="15"/>
        <end position="25"/>
    </location>
</feature>
<feature type="region of interest" description="Disordered" evidence="1">
    <location>
        <begin position="1"/>
        <end position="25"/>
    </location>
</feature>
<gene>
    <name evidence="2" type="ORF">PBRASI_LOCUS11255</name>
</gene>